<keyword evidence="16 24" id="KW-0067">ATP-binding</keyword>
<dbReference type="GO" id="GO:0008270">
    <property type="term" value="F:zinc ion binding"/>
    <property type="evidence" value="ECO:0007669"/>
    <property type="project" value="UniProtKB-KW"/>
</dbReference>
<feature type="region of interest" description="Disordered" evidence="26">
    <location>
        <begin position="1021"/>
        <end position="1043"/>
    </location>
</feature>
<comment type="catalytic activity">
    <reaction evidence="21">
        <text>L-threonyl-[protein] + ATP = O-phospho-L-threonyl-[protein] + ADP + H(+)</text>
        <dbReference type="Rhea" id="RHEA:46608"/>
        <dbReference type="Rhea" id="RHEA-COMP:11060"/>
        <dbReference type="Rhea" id="RHEA-COMP:11605"/>
        <dbReference type="ChEBI" id="CHEBI:15378"/>
        <dbReference type="ChEBI" id="CHEBI:30013"/>
        <dbReference type="ChEBI" id="CHEBI:30616"/>
        <dbReference type="ChEBI" id="CHEBI:61977"/>
        <dbReference type="ChEBI" id="CHEBI:456216"/>
        <dbReference type="EC" id="2.7.11.1"/>
    </reaction>
</comment>
<evidence type="ECO:0000256" key="18">
    <source>
        <dbReference type="ARBA" id="ARBA00023054"/>
    </source>
</evidence>
<evidence type="ECO:0000259" key="28">
    <source>
        <dbReference type="PROSITE" id="PS50011"/>
    </source>
</evidence>
<dbReference type="PROSITE" id="PS51285">
    <property type="entry name" value="AGC_KINASE_CTER"/>
    <property type="match status" value="1"/>
</dbReference>
<organism evidence="32 33">
    <name type="scientific">Acanthaster planci</name>
    <name type="common">Crown-of-thorns starfish</name>
    <dbReference type="NCBI Taxonomy" id="133434"/>
    <lineage>
        <taxon>Eukaryota</taxon>
        <taxon>Metazoa</taxon>
        <taxon>Echinodermata</taxon>
        <taxon>Eleutherozoa</taxon>
        <taxon>Asterozoa</taxon>
        <taxon>Asteroidea</taxon>
        <taxon>Valvatacea</taxon>
        <taxon>Valvatida</taxon>
        <taxon>Acanthasteridae</taxon>
        <taxon>Acanthaster</taxon>
    </lineage>
</organism>
<dbReference type="PROSITE" id="PS00108">
    <property type="entry name" value="PROTEIN_KINASE_ST"/>
    <property type="match status" value="1"/>
</dbReference>
<dbReference type="PANTHER" id="PTHR22988">
    <property type="entry name" value="MYOTONIC DYSTROPHY S/T KINASE-RELATED"/>
    <property type="match status" value="1"/>
</dbReference>
<keyword evidence="12 24" id="KW-0547">Nucleotide-binding</keyword>
<comment type="cofactor">
    <cofactor evidence="1">
        <name>Mg(2+)</name>
        <dbReference type="ChEBI" id="CHEBI:18420"/>
    </cofactor>
</comment>
<dbReference type="InterPro" id="IPR011993">
    <property type="entry name" value="PH-like_dom_sf"/>
</dbReference>
<dbReference type="FunFam" id="2.30.29.30:FF:000308">
    <property type="entry name" value="Rho-associated protein kinase 1"/>
    <property type="match status" value="1"/>
</dbReference>
<dbReference type="InterPro" id="IPR001849">
    <property type="entry name" value="PH_domain"/>
</dbReference>
<protein>
    <recommendedName>
        <fullName evidence="5">non-specific serine/threonine protein kinase</fullName>
        <ecNumber evidence="5">2.7.11.1</ecNumber>
    </recommendedName>
</protein>
<dbReference type="SUPFAM" id="SSF57889">
    <property type="entry name" value="Cysteine-rich domain"/>
    <property type="match status" value="1"/>
</dbReference>
<dbReference type="InterPro" id="IPR017892">
    <property type="entry name" value="Pkinase_C"/>
</dbReference>
<feature type="domain" description="Protein kinase" evidence="28">
    <location>
        <begin position="73"/>
        <end position="333"/>
    </location>
</feature>
<accession>A0A8B7ZA84</accession>
<feature type="coiled-coil region" evidence="25">
    <location>
        <begin position="452"/>
        <end position="622"/>
    </location>
</feature>
<feature type="region of interest" description="Disordered" evidence="26">
    <location>
        <begin position="362"/>
        <end position="383"/>
    </location>
</feature>
<evidence type="ECO:0000256" key="22">
    <source>
        <dbReference type="ARBA" id="ARBA00048679"/>
    </source>
</evidence>
<evidence type="ECO:0000256" key="15">
    <source>
        <dbReference type="ARBA" id="ARBA00022833"/>
    </source>
</evidence>
<dbReference type="InterPro" id="IPR015008">
    <property type="entry name" value="ROCK_Rho-bd_dom"/>
</dbReference>
<dbReference type="CDD" id="cd22250">
    <property type="entry name" value="ROCK_SBD"/>
    <property type="match status" value="1"/>
</dbReference>
<feature type="domain" description="AGC-kinase C-terminal" evidence="30">
    <location>
        <begin position="336"/>
        <end position="407"/>
    </location>
</feature>
<dbReference type="CDD" id="cd05596">
    <property type="entry name" value="STKc_ROCK"/>
    <property type="match status" value="1"/>
</dbReference>
<dbReference type="CDD" id="cd20813">
    <property type="entry name" value="C1_ROCK"/>
    <property type="match status" value="1"/>
</dbReference>
<dbReference type="InterPro" id="IPR002219">
    <property type="entry name" value="PKC_DAG/PE"/>
</dbReference>
<feature type="compositionally biased region" description="Low complexity" evidence="26">
    <location>
        <begin position="1332"/>
        <end position="1350"/>
    </location>
</feature>
<feature type="domain" description="RhoBD" evidence="31">
    <location>
        <begin position="957"/>
        <end position="1025"/>
    </location>
</feature>
<dbReference type="FunFam" id="3.30.200.20:FF:000072">
    <property type="entry name" value="Rho-associated protein kinase 2"/>
    <property type="match status" value="1"/>
</dbReference>
<dbReference type="GO" id="GO:0005524">
    <property type="term" value="F:ATP binding"/>
    <property type="evidence" value="ECO:0007669"/>
    <property type="project" value="UniProtKB-UniRule"/>
</dbReference>
<keyword evidence="6" id="KW-1003">Cell membrane</keyword>
<evidence type="ECO:0000256" key="16">
    <source>
        <dbReference type="ARBA" id="ARBA00022840"/>
    </source>
</evidence>
<dbReference type="OrthoDB" id="2156623at2759"/>
<feature type="domain" description="PH" evidence="27">
    <location>
        <begin position="1131"/>
        <end position="1329"/>
    </location>
</feature>
<dbReference type="Gene3D" id="3.30.200.20">
    <property type="entry name" value="Phosphorylase Kinase, domain 1"/>
    <property type="match status" value="1"/>
</dbReference>
<dbReference type="GO" id="GO:0005856">
    <property type="term" value="C:cytoskeleton"/>
    <property type="evidence" value="ECO:0007669"/>
    <property type="project" value="UniProtKB-SubCell"/>
</dbReference>
<dbReference type="Pfam" id="PF08912">
    <property type="entry name" value="Rho_Binding"/>
    <property type="match status" value="1"/>
</dbReference>
<dbReference type="Gene3D" id="1.10.510.10">
    <property type="entry name" value="Transferase(Phosphotransferase) domain 1"/>
    <property type="match status" value="1"/>
</dbReference>
<keyword evidence="8" id="KW-0723">Serine/threonine-protein kinase</keyword>
<dbReference type="GO" id="GO:0007266">
    <property type="term" value="P:Rho protein signal transduction"/>
    <property type="evidence" value="ECO:0007669"/>
    <property type="project" value="UniProtKB-UniRule"/>
</dbReference>
<evidence type="ECO:0000256" key="12">
    <source>
        <dbReference type="ARBA" id="ARBA00022741"/>
    </source>
</evidence>
<evidence type="ECO:0000256" key="17">
    <source>
        <dbReference type="ARBA" id="ARBA00022842"/>
    </source>
</evidence>
<dbReference type="KEGG" id="aplc:110985687"/>
<feature type="compositionally biased region" description="Polar residues" evidence="26">
    <location>
        <begin position="1351"/>
        <end position="1373"/>
    </location>
</feature>
<dbReference type="GO" id="GO:0031267">
    <property type="term" value="F:small GTPase binding"/>
    <property type="evidence" value="ECO:0007669"/>
    <property type="project" value="InterPro"/>
</dbReference>
<comment type="subcellular location">
    <subcellularLocation>
        <location evidence="2">Cell membrane</location>
    </subcellularLocation>
    <subcellularLocation>
        <location evidence="3">Cytoplasm</location>
        <location evidence="3">Cytoskeleton</location>
    </subcellularLocation>
</comment>
<keyword evidence="9" id="KW-0597">Phosphoprotein</keyword>
<proteinExistence type="inferred from homology"/>
<dbReference type="PANTHER" id="PTHR22988:SF73">
    <property type="entry name" value="RHO-ASSOCIATED PROTEIN KINASE"/>
    <property type="match status" value="1"/>
</dbReference>
<evidence type="ECO:0000256" key="24">
    <source>
        <dbReference type="PROSITE-ProRule" id="PRU10141"/>
    </source>
</evidence>
<dbReference type="SUPFAM" id="SSF103652">
    <property type="entry name" value="G protein-binding domain"/>
    <property type="match status" value="1"/>
</dbReference>
<dbReference type="PROSITE" id="PS51859">
    <property type="entry name" value="RHO_BD"/>
    <property type="match status" value="1"/>
</dbReference>
<dbReference type="Pfam" id="PF25346">
    <property type="entry name" value="PH_MRCK"/>
    <property type="match status" value="1"/>
</dbReference>
<evidence type="ECO:0000256" key="9">
    <source>
        <dbReference type="ARBA" id="ARBA00022553"/>
    </source>
</evidence>
<feature type="region of interest" description="Disordered" evidence="26">
    <location>
        <begin position="1111"/>
        <end position="1133"/>
    </location>
</feature>
<feature type="coiled-coil region" evidence="25">
    <location>
        <begin position="651"/>
        <end position="878"/>
    </location>
</feature>
<dbReference type="SMART" id="SM00109">
    <property type="entry name" value="C1"/>
    <property type="match status" value="1"/>
</dbReference>
<dbReference type="InterPro" id="IPR000719">
    <property type="entry name" value="Prot_kinase_dom"/>
</dbReference>
<evidence type="ECO:0000256" key="20">
    <source>
        <dbReference type="ARBA" id="ARBA00023212"/>
    </source>
</evidence>
<evidence type="ECO:0000256" key="25">
    <source>
        <dbReference type="SAM" id="Coils"/>
    </source>
</evidence>
<dbReference type="Gene3D" id="1.20.5.340">
    <property type="match status" value="1"/>
</dbReference>
<dbReference type="Proteomes" id="UP000694845">
    <property type="component" value="Unplaced"/>
</dbReference>
<comment type="catalytic activity">
    <reaction evidence="22">
        <text>L-seryl-[protein] + ATP = O-phospho-L-seryl-[protein] + ADP + H(+)</text>
        <dbReference type="Rhea" id="RHEA:17989"/>
        <dbReference type="Rhea" id="RHEA-COMP:9863"/>
        <dbReference type="Rhea" id="RHEA-COMP:11604"/>
        <dbReference type="ChEBI" id="CHEBI:15378"/>
        <dbReference type="ChEBI" id="CHEBI:29999"/>
        <dbReference type="ChEBI" id="CHEBI:30616"/>
        <dbReference type="ChEBI" id="CHEBI:83421"/>
        <dbReference type="ChEBI" id="CHEBI:456216"/>
        <dbReference type="EC" id="2.7.11.1"/>
    </reaction>
</comment>
<dbReference type="EC" id="2.7.11.1" evidence="5"/>
<dbReference type="Pfam" id="PF00433">
    <property type="entry name" value="Pkinase_C"/>
    <property type="match status" value="1"/>
</dbReference>
<keyword evidence="20" id="KW-0206">Cytoskeleton</keyword>
<dbReference type="RefSeq" id="XP_022102579.1">
    <property type="nucleotide sequence ID" value="XM_022246887.1"/>
</dbReference>
<feature type="binding site" evidence="24">
    <location>
        <position position="102"/>
    </location>
    <ligand>
        <name>ATP</name>
        <dbReference type="ChEBI" id="CHEBI:30616"/>
    </ligand>
</feature>
<evidence type="ECO:0000256" key="26">
    <source>
        <dbReference type="SAM" id="MobiDB-lite"/>
    </source>
</evidence>
<evidence type="ECO:0000313" key="32">
    <source>
        <dbReference type="Proteomes" id="UP000694845"/>
    </source>
</evidence>
<dbReference type="SUPFAM" id="SSF56112">
    <property type="entry name" value="Protein kinase-like (PK-like)"/>
    <property type="match status" value="1"/>
</dbReference>
<evidence type="ECO:0000256" key="13">
    <source>
        <dbReference type="ARBA" id="ARBA00022771"/>
    </source>
</evidence>
<dbReference type="GeneID" id="110985687"/>
<evidence type="ECO:0000256" key="10">
    <source>
        <dbReference type="ARBA" id="ARBA00022679"/>
    </source>
</evidence>
<evidence type="ECO:0000256" key="21">
    <source>
        <dbReference type="ARBA" id="ARBA00047899"/>
    </source>
</evidence>
<dbReference type="SUPFAM" id="SSF50729">
    <property type="entry name" value="PH domain-like"/>
    <property type="match status" value="1"/>
</dbReference>
<dbReference type="SMART" id="SM00220">
    <property type="entry name" value="S_TKc"/>
    <property type="match status" value="1"/>
</dbReference>
<dbReference type="SMART" id="SM00133">
    <property type="entry name" value="S_TK_X"/>
    <property type="match status" value="1"/>
</dbReference>
<dbReference type="GO" id="GO:0031032">
    <property type="term" value="P:actomyosin structure organization"/>
    <property type="evidence" value="ECO:0007669"/>
    <property type="project" value="TreeGrafter"/>
</dbReference>
<dbReference type="PROSITE" id="PS50011">
    <property type="entry name" value="PROTEIN_KINASE_DOM"/>
    <property type="match status" value="1"/>
</dbReference>
<evidence type="ECO:0000259" key="27">
    <source>
        <dbReference type="PROSITE" id="PS50003"/>
    </source>
</evidence>
<keyword evidence="18 23" id="KW-0175">Coiled coil</keyword>
<evidence type="ECO:0000256" key="11">
    <source>
        <dbReference type="ARBA" id="ARBA00022723"/>
    </source>
</evidence>
<keyword evidence="7" id="KW-0963">Cytoplasm</keyword>
<feature type="region of interest" description="Disordered" evidence="26">
    <location>
        <begin position="1332"/>
        <end position="1373"/>
    </location>
</feature>
<evidence type="ECO:0000313" key="33">
    <source>
        <dbReference type="RefSeq" id="XP_022102579.1"/>
    </source>
</evidence>
<dbReference type="CDD" id="cd01242">
    <property type="entry name" value="PH_ROCK"/>
    <property type="match status" value="1"/>
</dbReference>
<keyword evidence="14" id="KW-0418">Kinase</keyword>
<feature type="coiled-coil region" evidence="25">
    <location>
        <begin position="918"/>
        <end position="994"/>
    </location>
</feature>
<evidence type="ECO:0000259" key="30">
    <source>
        <dbReference type="PROSITE" id="PS51285"/>
    </source>
</evidence>
<keyword evidence="17" id="KW-0460">Magnesium</keyword>
<evidence type="ECO:0000259" key="31">
    <source>
        <dbReference type="PROSITE" id="PS51859"/>
    </source>
</evidence>
<keyword evidence="10" id="KW-0808">Transferase</keyword>
<evidence type="ECO:0000256" key="4">
    <source>
        <dbReference type="ARBA" id="ARBA00009903"/>
    </source>
</evidence>
<dbReference type="InterPro" id="IPR008271">
    <property type="entry name" value="Ser/Thr_kinase_AS"/>
</dbReference>
<dbReference type="InterPro" id="IPR011009">
    <property type="entry name" value="Kinase-like_dom_sf"/>
</dbReference>
<keyword evidence="19" id="KW-0472">Membrane</keyword>
<dbReference type="InterPro" id="IPR050839">
    <property type="entry name" value="Rho-assoc_Ser/Thr_Kinase"/>
</dbReference>
<evidence type="ECO:0000256" key="7">
    <source>
        <dbReference type="ARBA" id="ARBA00022490"/>
    </source>
</evidence>
<dbReference type="GO" id="GO:0072518">
    <property type="term" value="F:Rho-dependent protein serine/threonine kinase activity"/>
    <property type="evidence" value="ECO:0007669"/>
    <property type="project" value="TreeGrafter"/>
</dbReference>
<comment type="similarity">
    <text evidence="4">Belongs to the protein kinase superfamily. AGC Ser/Thr protein kinase family.</text>
</comment>
<keyword evidence="11" id="KW-0479">Metal-binding</keyword>
<dbReference type="Gene3D" id="3.30.60.20">
    <property type="match status" value="1"/>
</dbReference>
<dbReference type="InterPro" id="IPR057529">
    <property type="entry name" value="MRCK/ROCK_PH"/>
</dbReference>
<name>A0A8B7ZA84_ACAPL</name>
<dbReference type="PROSITE" id="PS00107">
    <property type="entry name" value="PROTEIN_KINASE_ATP"/>
    <property type="match status" value="1"/>
</dbReference>
<dbReference type="GO" id="GO:0000281">
    <property type="term" value="P:mitotic cytokinesis"/>
    <property type="evidence" value="ECO:0007669"/>
    <property type="project" value="TreeGrafter"/>
</dbReference>
<evidence type="ECO:0000256" key="2">
    <source>
        <dbReference type="ARBA" id="ARBA00004236"/>
    </source>
</evidence>
<keyword evidence="32" id="KW-1185">Reference proteome</keyword>
<dbReference type="Pfam" id="PF00069">
    <property type="entry name" value="Pkinase"/>
    <property type="match status" value="1"/>
</dbReference>
<dbReference type="GO" id="GO:0030866">
    <property type="term" value="P:cortical actin cytoskeleton organization"/>
    <property type="evidence" value="ECO:0007669"/>
    <property type="project" value="TreeGrafter"/>
</dbReference>
<dbReference type="PROSITE" id="PS50081">
    <property type="entry name" value="ZF_DAG_PE_2"/>
    <property type="match status" value="1"/>
</dbReference>
<evidence type="ECO:0000256" key="23">
    <source>
        <dbReference type="PROSITE-ProRule" id="PRU01206"/>
    </source>
</evidence>
<keyword evidence="13" id="KW-0863">Zinc-finger</keyword>
<dbReference type="FunFam" id="1.10.510.10:FF:000047">
    <property type="entry name" value="Rho-associated protein kinase 1"/>
    <property type="match status" value="1"/>
</dbReference>
<keyword evidence="15" id="KW-0862">Zinc</keyword>
<dbReference type="SMART" id="SM00233">
    <property type="entry name" value="PH"/>
    <property type="match status" value="1"/>
</dbReference>
<evidence type="ECO:0000256" key="8">
    <source>
        <dbReference type="ARBA" id="ARBA00022527"/>
    </source>
</evidence>
<evidence type="ECO:0000259" key="29">
    <source>
        <dbReference type="PROSITE" id="PS50081"/>
    </source>
</evidence>
<dbReference type="PROSITE" id="PS50003">
    <property type="entry name" value="PH_DOMAIN"/>
    <property type="match status" value="1"/>
</dbReference>
<sequence>MGSLKRRYDALEVKVRDPRSELNHEALLDGISALVTDVNIPAIKRNKNVETFLERYDKLVFEVGKHRLSANDFQVIKVIGRGAFGEVQVVRERETRKVYAMKLLSKMEMIRRSDSAFFWEERDIMAYANSEWIVQLHYAFQDAKYLYMVMDFMPGGDLVNLMSNYEIPEKWAMFYTAEVVLALDAIHSMGFIHRDVKPDNMLLDASGHLKLADFGTCMKMDQDGMVRSDTAVGTPDYISPEVLKSQAGDGYYGRECDWWSVGVFLYEMLVGDTPFYADSLVGTYGKIMDHKNSLIFPDDVSSSAKDLISGFLTDRENRLGRNGIAEIKKHRFFISNNEMWTFDNIRQTVPPVVPELASDVDTSNFDDIEPEEPKPEEDFTAPKAFAGNNLPFIGFTYNRTHKLFSIPKGNEEHDGPRHQSSRDSDELIAKLKDMDKRYAHEKQTRENFEHKYRQASAKLHAAYQDLQREEDERRHHEGKQERMIAELKHNNKEMKRKLDHEADVRRQVESQVKVIPQLEAKIREMKSYQDKASMQDRHIDNLKKQLHDESEASSKFKKSLTDHQKNYSLLEQEVRDTKDKYNQILETKQTLDHEIISLQNQLEEERERRVQMEELKADVECRVTNLTTDNFRLKEEESRAIAEQQRQQQQIIMLEKMKASLEFDLKSLKRKDEQRELEYRARKSVIDEVNRTSKTQEEANMQLIEDLKKQMKEEKEARHQLNESWQDAMKQKSLVEFDLKQVQQQLQQMEEQRKADVAKMEQLNLQQEQEMQKRSFISNDLKTANQQVSSLRAEEKRLRAEIQEQKETIQSLQEALQKARQNAALTTLQIRELQENLESEQEFTQLYKNNNVVLNDQLEEKEHELEQRKQTIISLESERDSLSTHLEIALTKADSEQLARSIAEGHCSDLEKEKTMRELEIKENLQRYKKDINEKNNLISQLEEKQKETEESINQINNRMKVASTEKDEIYTKLQNAMQELERLQTDNANINVLKELHKKQLDSEKLKTQAAVNKLAEVMNRKLPSQRGNKASSSDLRKKEKECRKLEQQLNQERTKHNQLAAKQIRDYSDLQGLYNEEYQKRCQLQMELDSRDSELEQLQHRLRTLQQQQNADNLSISSAGDAESEDGRGGRLEGWLQIPSKNIKRHGWKKKYVEVSSKKVLFYETEEEKNSKKPYLVLDIDKLYHVRAVTQGDIIRANAQDIPRIFQVLYAGEGENRREEQPIETNIEDSSDIIKYKNHNFDVVHFHMPTVCEFCGKTLSSVIKAPPALECKLCHMKFHKEHFDKNEEFCAPCKVNIDLDVAKNMLLMTNSPEEQQRWITRLCRQIASARSSATIPRSSSTSSPNRSNYQQSIRRSSGPVRQSSTGSNSKR</sequence>
<dbReference type="GO" id="GO:1901888">
    <property type="term" value="P:regulation of cell junction assembly"/>
    <property type="evidence" value="ECO:0007669"/>
    <property type="project" value="TreeGrafter"/>
</dbReference>
<dbReference type="GO" id="GO:0005886">
    <property type="term" value="C:plasma membrane"/>
    <property type="evidence" value="ECO:0007669"/>
    <property type="project" value="UniProtKB-SubCell"/>
</dbReference>
<dbReference type="InterPro" id="IPR017441">
    <property type="entry name" value="Protein_kinase_ATP_BS"/>
</dbReference>
<dbReference type="InterPro" id="IPR046349">
    <property type="entry name" value="C1-like_sf"/>
</dbReference>
<dbReference type="GO" id="GO:0048598">
    <property type="term" value="P:embryonic morphogenesis"/>
    <property type="evidence" value="ECO:0007669"/>
    <property type="project" value="TreeGrafter"/>
</dbReference>
<evidence type="ECO:0000256" key="1">
    <source>
        <dbReference type="ARBA" id="ARBA00001946"/>
    </source>
</evidence>
<evidence type="ECO:0000256" key="5">
    <source>
        <dbReference type="ARBA" id="ARBA00012513"/>
    </source>
</evidence>
<evidence type="ECO:0000256" key="19">
    <source>
        <dbReference type="ARBA" id="ARBA00023136"/>
    </source>
</evidence>
<evidence type="ECO:0000256" key="6">
    <source>
        <dbReference type="ARBA" id="ARBA00022475"/>
    </source>
</evidence>
<evidence type="ECO:0000256" key="14">
    <source>
        <dbReference type="ARBA" id="ARBA00022777"/>
    </source>
</evidence>
<dbReference type="Gene3D" id="2.30.29.30">
    <property type="entry name" value="Pleckstrin-homology domain (PH domain)/Phosphotyrosine-binding domain (PTB)"/>
    <property type="match status" value="1"/>
</dbReference>
<dbReference type="InterPro" id="IPR000961">
    <property type="entry name" value="AGC-kinase_C"/>
</dbReference>
<evidence type="ECO:0000256" key="3">
    <source>
        <dbReference type="ARBA" id="ARBA00004245"/>
    </source>
</evidence>
<reference evidence="33" key="1">
    <citation type="submission" date="2025-08" db="UniProtKB">
        <authorList>
            <consortium name="RefSeq"/>
        </authorList>
    </citation>
    <scope>IDENTIFICATION</scope>
</reference>
<dbReference type="GO" id="GO:0005737">
    <property type="term" value="C:cytoplasm"/>
    <property type="evidence" value="ECO:0007669"/>
    <property type="project" value="TreeGrafter"/>
</dbReference>
<gene>
    <name evidence="33" type="primary">LOC110985687</name>
</gene>
<feature type="domain" description="Phorbol-ester/DAG-type" evidence="29">
    <location>
        <begin position="1240"/>
        <end position="1292"/>
    </location>
</feature>
<dbReference type="Gene3D" id="1.20.5.730">
    <property type="entry name" value="Single helix bin"/>
    <property type="match status" value="1"/>
</dbReference>